<sequence>MKKNGYVNFNFLDCKPNINNILVGLDLDYSNKVIAPDGHELALVAFIPIENLLTIAPQLKTDFQDKEYKDKAIYVFSYYDKEDYFLDYITEIDDAIQGYTRVIVGDKNQFKFNLDKFYPINPIENIDEMSFLGGQPQYLQQESDDFLENYIFIGQILGMDLPEKVNEIFYLTENIGYIFINRDLSGGLFFVQTT</sequence>
<gene>
    <name evidence="1" type="ORF">TZ92_01160</name>
</gene>
<protein>
    <recommendedName>
        <fullName evidence="3">DUF1963 domain-containing protein</fullName>
    </recommendedName>
</protein>
<dbReference type="AlphaFoldDB" id="A0A0F2DAF1"/>
<dbReference type="PATRIC" id="fig|28037.214.peg.1164"/>
<evidence type="ECO:0000313" key="1">
    <source>
        <dbReference type="EMBL" id="KJQ70632.1"/>
    </source>
</evidence>
<evidence type="ECO:0008006" key="3">
    <source>
        <dbReference type="Google" id="ProtNLM"/>
    </source>
</evidence>
<evidence type="ECO:0000313" key="2">
    <source>
        <dbReference type="Proteomes" id="UP000033716"/>
    </source>
</evidence>
<organism evidence="1 2">
    <name type="scientific">Streptococcus oralis subsp. oralis</name>
    <dbReference type="NCBI Taxonomy" id="1891914"/>
    <lineage>
        <taxon>Bacteria</taxon>
        <taxon>Bacillati</taxon>
        <taxon>Bacillota</taxon>
        <taxon>Bacilli</taxon>
        <taxon>Lactobacillales</taxon>
        <taxon>Streptococcaceae</taxon>
        <taxon>Streptococcus</taxon>
    </lineage>
</organism>
<proteinExistence type="predicted"/>
<reference evidence="1 2" key="1">
    <citation type="submission" date="2015-02" db="EMBL/GenBank/DDBJ databases">
        <title>Evolution of amylase-binding proteins of oral streptococcal species.</title>
        <authorList>
            <person name="Haase E.M."/>
        </authorList>
    </citation>
    <scope>NUCLEOTIDE SEQUENCE [LARGE SCALE GENOMIC DNA]</scope>
    <source>
        <strain evidence="1 2">SK141</strain>
    </source>
</reference>
<dbReference type="RefSeq" id="WP_033629664.1">
    <property type="nucleotide sequence ID" value="NZ_JYGO01000002.1"/>
</dbReference>
<accession>A0A0F2DAF1</accession>
<dbReference type="EMBL" id="JYGR01000005">
    <property type="protein sequence ID" value="KJQ70632.1"/>
    <property type="molecule type" value="Genomic_DNA"/>
</dbReference>
<name>A0A0F2DAF1_STROR</name>
<dbReference type="Proteomes" id="UP000033716">
    <property type="component" value="Unassembled WGS sequence"/>
</dbReference>
<comment type="caution">
    <text evidence="1">The sequence shown here is derived from an EMBL/GenBank/DDBJ whole genome shotgun (WGS) entry which is preliminary data.</text>
</comment>